<dbReference type="EMBL" id="CAADIK010000023">
    <property type="protein sequence ID" value="VFR69769.1"/>
    <property type="molecule type" value="Genomic_DNA"/>
</dbReference>
<proteinExistence type="predicted"/>
<evidence type="ECO:0000313" key="3">
    <source>
        <dbReference type="EMBL" id="VFR98725.1"/>
    </source>
</evidence>
<sequence length="182" mass="20723">MLNKFIHSQSSRLAATCHGVASNADCQETRSVRFSLAIEIGQFGSLDEAIQQSVAYVREQRFEQQCDGEQFVAMALHVDVRDEQEALVLRGIVLGQGMDWCMPARTRKEARSISMQIEQLSEEYVRQDFLVERVTAQRLGSDPAERITERLAYLEGSLVSPAWRDSVTRALRQHLRQQPIRS</sequence>
<dbReference type="EMBL" id="CAADIZ010000011">
    <property type="protein sequence ID" value="VFS22166.1"/>
    <property type="molecule type" value="Genomic_DNA"/>
</dbReference>
<evidence type="ECO:0000313" key="1">
    <source>
        <dbReference type="EMBL" id="VFR55192.1"/>
    </source>
</evidence>
<gene>
    <name evidence="1" type="ORF">BRI6_4617</name>
    <name evidence="2" type="ORF">BRI9_4620</name>
    <name evidence="3" type="ORF">IVO3_4616</name>
    <name evidence="4" type="ORF">RAN7_4548</name>
</gene>
<reference evidence="1" key="1">
    <citation type="submission" date="2019-03" db="EMBL/GenBank/DDBJ databases">
        <authorList>
            <person name="Danneels B."/>
        </authorList>
    </citation>
    <scope>NUCLEOTIDE SEQUENCE</scope>
</reference>
<evidence type="ECO:0000313" key="4">
    <source>
        <dbReference type="EMBL" id="VFS22166.1"/>
    </source>
</evidence>
<evidence type="ECO:0000313" key="2">
    <source>
        <dbReference type="EMBL" id="VFR69769.1"/>
    </source>
</evidence>
<name>A0A484RY21_9ZZZZ</name>
<organism evidence="1">
    <name type="scientific">plant metagenome</name>
    <dbReference type="NCBI Taxonomy" id="1297885"/>
    <lineage>
        <taxon>unclassified sequences</taxon>
        <taxon>metagenomes</taxon>
        <taxon>organismal metagenomes</taxon>
    </lineage>
</organism>
<dbReference type="AlphaFoldDB" id="A0A484RY21"/>
<dbReference type="EMBL" id="CAADII010000042">
    <property type="protein sequence ID" value="VFR55192.1"/>
    <property type="molecule type" value="Genomic_DNA"/>
</dbReference>
<accession>A0A484RY21</accession>
<protein>
    <submittedName>
        <fullName evidence="1">Uncharacterized protein</fullName>
    </submittedName>
</protein>
<dbReference type="EMBL" id="CAADIP010000070">
    <property type="protein sequence ID" value="VFR98725.1"/>
    <property type="molecule type" value="Genomic_DNA"/>
</dbReference>